<proteinExistence type="predicted"/>
<name>A0ABN1GI96_9ACTN</name>
<sequence>MFSRTKLATLAMLTGDAQEAAAIGALALQEAARIRSGRADWGLQELARVTTRQRVTVPEAAELCERITRTTAQGATT</sequence>
<dbReference type="Proteomes" id="UP001500668">
    <property type="component" value="Unassembled WGS sequence"/>
</dbReference>
<evidence type="ECO:0000313" key="1">
    <source>
        <dbReference type="EMBL" id="GAA0612143.1"/>
    </source>
</evidence>
<evidence type="ECO:0000313" key="2">
    <source>
        <dbReference type="Proteomes" id="UP001500668"/>
    </source>
</evidence>
<accession>A0ABN1GI96</accession>
<keyword evidence="2" id="KW-1185">Reference proteome</keyword>
<organism evidence="1 2">
    <name type="scientific">Streptomyces crystallinus</name>
    <dbReference type="NCBI Taxonomy" id="68191"/>
    <lineage>
        <taxon>Bacteria</taxon>
        <taxon>Bacillati</taxon>
        <taxon>Actinomycetota</taxon>
        <taxon>Actinomycetes</taxon>
        <taxon>Kitasatosporales</taxon>
        <taxon>Streptomycetaceae</taxon>
        <taxon>Streptomyces</taxon>
    </lineage>
</organism>
<reference evidence="1 2" key="1">
    <citation type="journal article" date="2019" name="Int. J. Syst. Evol. Microbiol.">
        <title>The Global Catalogue of Microorganisms (GCM) 10K type strain sequencing project: providing services to taxonomists for standard genome sequencing and annotation.</title>
        <authorList>
            <consortium name="The Broad Institute Genomics Platform"/>
            <consortium name="The Broad Institute Genome Sequencing Center for Infectious Disease"/>
            <person name="Wu L."/>
            <person name="Ma J."/>
        </authorList>
    </citation>
    <scope>NUCLEOTIDE SEQUENCE [LARGE SCALE GENOMIC DNA]</scope>
    <source>
        <strain evidence="1 2">JCM 5067</strain>
    </source>
</reference>
<dbReference type="EMBL" id="BAAACA010000034">
    <property type="protein sequence ID" value="GAA0612143.1"/>
    <property type="molecule type" value="Genomic_DNA"/>
</dbReference>
<protein>
    <submittedName>
        <fullName evidence="1">Uncharacterized protein</fullName>
    </submittedName>
</protein>
<comment type="caution">
    <text evidence="1">The sequence shown here is derived from an EMBL/GenBank/DDBJ whole genome shotgun (WGS) entry which is preliminary data.</text>
</comment>
<gene>
    <name evidence="1" type="ORF">GCM10010394_47450</name>
</gene>